<dbReference type="InterPro" id="IPR022742">
    <property type="entry name" value="Hydrolase_4"/>
</dbReference>
<dbReference type="Pfam" id="PF01738">
    <property type="entry name" value="DLH"/>
    <property type="match status" value="1"/>
</dbReference>
<dbReference type="EMBL" id="VBSP01000064">
    <property type="protein sequence ID" value="TLQ38921.1"/>
    <property type="molecule type" value="Genomic_DNA"/>
</dbReference>
<feature type="active site" description="Charge relay system" evidence="1">
    <location>
        <position position="226"/>
    </location>
</feature>
<feature type="active site" description="Charge relay system" evidence="1">
    <location>
        <position position="196"/>
    </location>
</feature>
<dbReference type="InterPro" id="IPR012354">
    <property type="entry name" value="Esterase_lipase"/>
</dbReference>
<dbReference type="InterPro" id="IPR002925">
    <property type="entry name" value="Dienelactn_hydro"/>
</dbReference>
<dbReference type="Pfam" id="PF12146">
    <property type="entry name" value="Hydrolase_4"/>
    <property type="match status" value="1"/>
</dbReference>
<dbReference type="RefSeq" id="WP_138405486.1">
    <property type="nucleotide sequence ID" value="NZ_VBSP01000064.1"/>
</dbReference>
<gene>
    <name evidence="4" type="ORF">FEZ33_11310</name>
</gene>
<evidence type="ECO:0000256" key="1">
    <source>
        <dbReference type="PIRSR" id="PIRSR017388-1"/>
    </source>
</evidence>
<dbReference type="GO" id="GO:0052689">
    <property type="term" value="F:carboxylic ester hydrolase activity"/>
    <property type="evidence" value="ECO:0007669"/>
    <property type="project" value="InterPro"/>
</dbReference>
<dbReference type="AlphaFoldDB" id="A0A5R9DVX9"/>
<feature type="active site" description="Nucleophile" evidence="1">
    <location>
        <position position="96"/>
    </location>
</feature>
<evidence type="ECO:0000259" key="2">
    <source>
        <dbReference type="Pfam" id="PF01738"/>
    </source>
</evidence>
<dbReference type="Gene3D" id="3.40.50.1820">
    <property type="entry name" value="alpha/beta hydrolase"/>
    <property type="match status" value="1"/>
</dbReference>
<sequence>MKLNEIKDAKYYEGENKEIGIILFHAYTGSPNDVNLLARELNRSGYGVLCPKFEGHATKDMNDILDADINTWKQQALDAVEAMQGEYDRILVFGLSLGGIFATWLMTQPKLDVQGGGVFNSPVYTENPIDVEVHFTSYVKAIFKRFSSEDNYNQEIDGILTKHRDQMKQLEAFKSEFQGQLENIEQPFFIAQSGKDEMINEDDAEKLQSVLVNAKVDFNWFPENTHVITVNRNRKDFEAALFDFITRFK</sequence>
<dbReference type="Proteomes" id="UP000306420">
    <property type="component" value="Unassembled WGS sequence"/>
</dbReference>
<feature type="domain" description="Serine aminopeptidase S33" evidence="3">
    <location>
        <begin position="21"/>
        <end position="146"/>
    </location>
</feature>
<organism evidence="4 5">
    <name type="scientific">Ruoffia tabacinasalis</name>
    <dbReference type="NCBI Taxonomy" id="87458"/>
    <lineage>
        <taxon>Bacteria</taxon>
        <taxon>Bacillati</taxon>
        <taxon>Bacillota</taxon>
        <taxon>Bacilli</taxon>
        <taxon>Lactobacillales</taxon>
        <taxon>Aerococcaceae</taxon>
        <taxon>Ruoffia</taxon>
    </lineage>
</organism>
<dbReference type="SUPFAM" id="SSF53474">
    <property type="entry name" value="alpha/beta-Hydrolases"/>
    <property type="match status" value="1"/>
</dbReference>
<evidence type="ECO:0000313" key="5">
    <source>
        <dbReference type="Proteomes" id="UP000306420"/>
    </source>
</evidence>
<dbReference type="InterPro" id="IPR029058">
    <property type="entry name" value="AB_hydrolase_fold"/>
</dbReference>
<reference evidence="4 5" key="1">
    <citation type="submission" date="2019-05" db="EMBL/GenBank/DDBJ databases">
        <title>The metagenome of a microbial culture collection derived from dairy environment covers the genomic content of the human microbiome.</title>
        <authorList>
            <person name="Roder T."/>
            <person name="Wuthrich D."/>
            <person name="Sattari Z."/>
            <person name="Von Ah U."/>
            <person name="Bar C."/>
            <person name="Ronchi F."/>
            <person name="Macpherson A.J."/>
            <person name="Ganal-Vonarburg S.C."/>
            <person name="Bruggmann R."/>
            <person name="Vergeres G."/>
        </authorList>
    </citation>
    <scope>NUCLEOTIDE SEQUENCE [LARGE SCALE GENOMIC DNA]</scope>
    <source>
        <strain evidence="4 5">FAM 24227</strain>
    </source>
</reference>
<feature type="domain" description="Dienelactone hydrolase" evidence="2">
    <location>
        <begin position="180"/>
        <end position="234"/>
    </location>
</feature>
<proteinExistence type="predicted"/>
<dbReference type="PIRSF" id="PIRSF017388">
    <property type="entry name" value="Esterase_lipase"/>
    <property type="match status" value="1"/>
</dbReference>
<comment type="caution">
    <text evidence="4">The sequence shown here is derived from an EMBL/GenBank/DDBJ whole genome shotgun (WGS) entry which is preliminary data.</text>
</comment>
<accession>A0A5R9DVX9</accession>
<evidence type="ECO:0000259" key="3">
    <source>
        <dbReference type="Pfam" id="PF12146"/>
    </source>
</evidence>
<dbReference type="OrthoDB" id="9800213at2"/>
<evidence type="ECO:0000313" key="4">
    <source>
        <dbReference type="EMBL" id="TLQ38921.1"/>
    </source>
</evidence>
<name>A0A5R9DVX9_9LACT</name>
<protein>
    <submittedName>
        <fullName evidence="4">Uncharacterized protein</fullName>
    </submittedName>
</protein>